<evidence type="ECO:0000313" key="1">
    <source>
        <dbReference type="EMBL" id="CUN65681.1"/>
    </source>
</evidence>
<organism evidence="1 2">
    <name type="scientific">Blautia obeum</name>
    <dbReference type="NCBI Taxonomy" id="40520"/>
    <lineage>
        <taxon>Bacteria</taxon>
        <taxon>Bacillati</taxon>
        <taxon>Bacillota</taxon>
        <taxon>Clostridia</taxon>
        <taxon>Lachnospirales</taxon>
        <taxon>Lachnospiraceae</taxon>
        <taxon>Blautia</taxon>
    </lineage>
</organism>
<proteinExistence type="predicted"/>
<dbReference type="RefSeq" id="WP_055052840.1">
    <property type="nucleotide sequence ID" value="NZ_CYZA01000004.1"/>
</dbReference>
<sequence length="206" mass="23533">MDEYMRKLKRQLLFEGSCVTSRCGRGGGVYEYVQCEFAYNEGRLDGGELSKRNIISMFESGLIYANEGETMFRAEDIINTDRHFAALQYAITECIHSLSGGDIQEIQRRLGTGQNIPGDIEEQPKTLRDIAAFHIEQIKIGGDAKVARIIAFVQCLQADIAPFIIHAENKEEYEGRLDSPARLEQLFRVEQRRFYRETEPMVVDQV</sequence>
<reference evidence="1 2" key="1">
    <citation type="submission" date="2015-09" db="EMBL/GenBank/DDBJ databases">
        <authorList>
            <consortium name="Pathogen Informatics"/>
        </authorList>
    </citation>
    <scope>NUCLEOTIDE SEQUENCE [LARGE SCALE GENOMIC DNA]</scope>
    <source>
        <strain evidence="1 2">2789STDY5608838</strain>
    </source>
</reference>
<accession>A0A173YNE4</accession>
<dbReference type="EMBL" id="CYZA01000004">
    <property type="protein sequence ID" value="CUN65681.1"/>
    <property type="molecule type" value="Genomic_DNA"/>
</dbReference>
<dbReference type="Gene3D" id="1.10.3290.10">
    <property type="entry name" value="Fido-like domain"/>
    <property type="match status" value="1"/>
</dbReference>
<dbReference type="InterPro" id="IPR036597">
    <property type="entry name" value="Fido-like_dom_sf"/>
</dbReference>
<evidence type="ECO:0000313" key="2">
    <source>
        <dbReference type="Proteomes" id="UP000095447"/>
    </source>
</evidence>
<protein>
    <submittedName>
        <fullName evidence="1">Uncharacterized protein</fullName>
    </submittedName>
</protein>
<name>A0A173YNE4_9FIRM</name>
<dbReference type="Proteomes" id="UP000095447">
    <property type="component" value="Unassembled WGS sequence"/>
</dbReference>
<gene>
    <name evidence="1" type="ORF">ERS852395_00942</name>
</gene>
<dbReference type="AlphaFoldDB" id="A0A173YNE4"/>